<dbReference type="InterPro" id="IPR039267">
    <property type="entry name" value="Lsm11"/>
</dbReference>
<dbReference type="KEGG" id="tps:THAPS_10869"/>
<gene>
    <name evidence="3" type="ORF">THAPS_10869</name>
</gene>
<feature type="domain" description="Sm" evidence="2">
    <location>
        <begin position="225"/>
        <end position="357"/>
    </location>
</feature>
<dbReference type="SUPFAM" id="SSF50182">
    <property type="entry name" value="Sm-like ribonucleoproteins"/>
    <property type="match status" value="1"/>
</dbReference>
<dbReference type="OMA" id="KQRYFHQ"/>
<dbReference type="Pfam" id="PF01423">
    <property type="entry name" value="LSM"/>
    <property type="match status" value="1"/>
</dbReference>
<organism evidence="3 4">
    <name type="scientific">Thalassiosira pseudonana</name>
    <name type="common">Marine diatom</name>
    <name type="synonym">Cyclotella nana</name>
    <dbReference type="NCBI Taxonomy" id="35128"/>
    <lineage>
        <taxon>Eukaryota</taxon>
        <taxon>Sar</taxon>
        <taxon>Stramenopiles</taxon>
        <taxon>Ochrophyta</taxon>
        <taxon>Bacillariophyta</taxon>
        <taxon>Coscinodiscophyceae</taxon>
        <taxon>Thalassiosirophycidae</taxon>
        <taxon>Thalassiosirales</taxon>
        <taxon>Thalassiosiraceae</taxon>
        <taxon>Thalassiosira</taxon>
    </lineage>
</organism>
<feature type="region of interest" description="Disordered" evidence="1">
    <location>
        <begin position="299"/>
        <end position="336"/>
    </location>
</feature>
<keyword evidence="4" id="KW-1185">Reference proteome</keyword>
<feature type="region of interest" description="Disordered" evidence="1">
    <location>
        <begin position="359"/>
        <end position="393"/>
    </location>
</feature>
<dbReference type="Proteomes" id="UP000001449">
    <property type="component" value="Chromosome 18"/>
</dbReference>
<dbReference type="InterPro" id="IPR001163">
    <property type="entry name" value="Sm_dom_euk/arc"/>
</dbReference>
<dbReference type="InterPro" id="IPR010920">
    <property type="entry name" value="LSM_dom_sf"/>
</dbReference>
<dbReference type="RefSeq" id="XP_002295561.1">
    <property type="nucleotide sequence ID" value="XM_002295525.1"/>
</dbReference>
<dbReference type="EMBL" id="CP001159">
    <property type="protein sequence ID" value="ACI64278.1"/>
    <property type="molecule type" value="Genomic_DNA"/>
</dbReference>
<dbReference type="GO" id="GO:0006398">
    <property type="term" value="P:mRNA 3'-end processing by stem-loop binding and cleavage"/>
    <property type="evidence" value="ECO:0000318"/>
    <property type="project" value="GO_Central"/>
</dbReference>
<reference evidence="3 4" key="2">
    <citation type="journal article" date="2008" name="Nature">
        <title>The Phaeodactylum genome reveals the evolutionary history of diatom genomes.</title>
        <authorList>
            <person name="Bowler C."/>
            <person name="Allen A.E."/>
            <person name="Badger J.H."/>
            <person name="Grimwood J."/>
            <person name="Jabbari K."/>
            <person name="Kuo A."/>
            <person name="Maheswari U."/>
            <person name="Martens C."/>
            <person name="Maumus F."/>
            <person name="Otillar R.P."/>
            <person name="Rayko E."/>
            <person name="Salamov A."/>
            <person name="Vandepoele K."/>
            <person name="Beszteri B."/>
            <person name="Gruber A."/>
            <person name="Heijde M."/>
            <person name="Katinka M."/>
            <person name="Mock T."/>
            <person name="Valentin K."/>
            <person name="Verret F."/>
            <person name="Berges J.A."/>
            <person name="Brownlee C."/>
            <person name="Cadoret J.P."/>
            <person name="Chiovitti A."/>
            <person name="Choi C.J."/>
            <person name="Coesel S."/>
            <person name="De Martino A."/>
            <person name="Detter J.C."/>
            <person name="Durkin C."/>
            <person name="Falciatore A."/>
            <person name="Fournet J."/>
            <person name="Haruta M."/>
            <person name="Huysman M.J."/>
            <person name="Jenkins B.D."/>
            <person name="Jiroutova K."/>
            <person name="Jorgensen R.E."/>
            <person name="Joubert Y."/>
            <person name="Kaplan A."/>
            <person name="Kroger N."/>
            <person name="Kroth P.G."/>
            <person name="La Roche J."/>
            <person name="Lindquist E."/>
            <person name="Lommer M."/>
            <person name="Martin-Jezequel V."/>
            <person name="Lopez P.J."/>
            <person name="Lucas S."/>
            <person name="Mangogna M."/>
            <person name="McGinnis K."/>
            <person name="Medlin L.K."/>
            <person name="Montsant A."/>
            <person name="Oudot-Le Secq M.P."/>
            <person name="Napoli C."/>
            <person name="Obornik M."/>
            <person name="Parker M.S."/>
            <person name="Petit J.L."/>
            <person name="Porcel B.M."/>
            <person name="Poulsen N."/>
            <person name="Robison M."/>
            <person name="Rychlewski L."/>
            <person name="Rynearson T.A."/>
            <person name="Schmutz J."/>
            <person name="Shapiro H."/>
            <person name="Siaut M."/>
            <person name="Stanley M."/>
            <person name="Sussman M.R."/>
            <person name="Taylor A.R."/>
            <person name="Vardi A."/>
            <person name="von Dassow P."/>
            <person name="Vyverman W."/>
            <person name="Willis A."/>
            <person name="Wyrwicz L.S."/>
            <person name="Rokhsar D.S."/>
            <person name="Weissenbach J."/>
            <person name="Armbrust E.V."/>
            <person name="Green B.R."/>
            <person name="Van de Peer Y."/>
            <person name="Grigoriev I.V."/>
        </authorList>
    </citation>
    <scope>NUCLEOTIDE SEQUENCE [LARGE SCALE GENOMIC DNA]</scope>
    <source>
        <strain evidence="3 4">CCMP1335</strain>
    </source>
</reference>
<dbReference type="PaxDb" id="35128-Thaps10869"/>
<accession>B5YLR2</accession>
<name>B5YLR2_THAPS</name>
<dbReference type="AlphaFoldDB" id="B5YLR2"/>
<protein>
    <recommendedName>
        <fullName evidence="2">Sm domain-containing protein</fullName>
    </recommendedName>
</protein>
<dbReference type="Gene3D" id="2.30.30.100">
    <property type="match status" value="1"/>
</dbReference>
<dbReference type="HOGENOM" id="CLU_664800_0_0_1"/>
<dbReference type="PANTHER" id="PTHR21415:SF1">
    <property type="entry name" value="U7 SNRNA-ASSOCIATED SM-LIKE PROTEIN LSM11"/>
    <property type="match status" value="1"/>
</dbReference>
<dbReference type="GO" id="GO:0071209">
    <property type="term" value="F:U7 snRNA binding"/>
    <property type="evidence" value="ECO:0000318"/>
    <property type="project" value="GO_Central"/>
</dbReference>
<dbReference type="InParanoid" id="B5YLR2"/>
<dbReference type="GO" id="GO:0005683">
    <property type="term" value="C:U7 snRNP"/>
    <property type="evidence" value="ECO:0000318"/>
    <property type="project" value="GO_Central"/>
</dbReference>
<proteinExistence type="predicted"/>
<dbReference type="GeneID" id="7444262"/>
<reference evidence="3 4" key="1">
    <citation type="journal article" date="2004" name="Science">
        <title>The genome of the diatom Thalassiosira pseudonana: ecology, evolution, and metabolism.</title>
        <authorList>
            <person name="Armbrust E.V."/>
            <person name="Berges J.A."/>
            <person name="Bowler C."/>
            <person name="Green B.R."/>
            <person name="Martinez D."/>
            <person name="Putnam N.H."/>
            <person name="Zhou S."/>
            <person name="Allen A.E."/>
            <person name="Apt K.E."/>
            <person name="Bechner M."/>
            <person name="Brzezinski M.A."/>
            <person name="Chaal B.K."/>
            <person name="Chiovitti A."/>
            <person name="Davis A.K."/>
            <person name="Demarest M.S."/>
            <person name="Detter J.C."/>
            <person name="Glavina T."/>
            <person name="Goodstein D."/>
            <person name="Hadi M.Z."/>
            <person name="Hellsten U."/>
            <person name="Hildebrand M."/>
            <person name="Jenkins B.D."/>
            <person name="Jurka J."/>
            <person name="Kapitonov V.V."/>
            <person name="Kroger N."/>
            <person name="Lau W.W."/>
            <person name="Lane T.W."/>
            <person name="Larimer F.W."/>
            <person name="Lippmeier J.C."/>
            <person name="Lucas S."/>
            <person name="Medina M."/>
            <person name="Montsant A."/>
            <person name="Obornik M."/>
            <person name="Parker M.S."/>
            <person name="Palenik B."/>
            <person name="Pazour G.J."/>
            <person name="Richardson P.M."/>
            <person name="Rynearson T.A."/>
            <person name="Saito M.A."/>
            <person name="Schwartz D.C."/>
            <person name="Thamatrakoln K."/>
            <person name="Valentin K."/>
            <person name="Vardi A."/>
            <person name="Wilkerson F.P."/>
            <person name="Rokhsar D.S."/>
        </authorList>
    </citation>
    <scope>NUCLEOTIDE SEQUENCE [LARGE SCALE GENOMIC DNA]</scope>
    <source>
        <strain evidence="3 4">CCMP1335</strain>
    </source>
</reference>
<dbReference type="eggNOG" id="ENOG502QRZV">
    <property type="taxonomic scope" value="Eukaryota"/>
</dbReference>
<evidence type="ECO:0000256" key="1">
    <source>
        <dbReference type="SAM" id="MobiDB-lite"/>
    </source>
</evidence>
<dbReference type="SMART" id="SM00651">
    <property type="entry name" value="Sm"/>
    <property type="match status" value="1"/>
</dbReference>
<dbReference type="PANTHER" id="PTHR21415">
    <property type="entry name" value="U7 SNRNA-ASSOCIATED SM-LIKE PROTEIN LSM11"/>
    <property type="match status" value="1"/>
</dbReference>
<sequence length="414" mass="46515">MSTKSHPPSVSLGKPSLRYRLESYYSLIAPDAIADKEDWKRKFEIIYNKFGGSVEGETRLANKLSKKYGNQVTLLVAPPHRSMRQNQGDVSSVSAVKKYDEKHYEEDGERLGSKVVDFTSPKFDALYALVVAPERSVITANPTILFTDATTLNTKLDNISKFRPLLPNCDPLRLDPIINKKSQKKHHVPKQPTAEEATKKKPPMFLAMASKYEHKNSGPLSLLYSILANRQRVRVMVRYVDCVRGTLTGYLIAFDKHFNMILKDVDEVYSGRVTRNAEAVEFAGSTEQPTLKGSLLGTTNDEHDNYNSHHGPSKAVLESQRRKCYPTDGSGGPGPAVKQRYFHQLLVRGDNVVMVWRAESERSSHPRTSKSPSHSKYDEKAQKSSCMNGGGVGTPGSLYYALQRWDQNQKRPPR</sequence>
<evidence type="ECO:0000313" key="3">
    <source>
        <dbReference type="EMBL" id="ACI64278.1"/>
    </source>
</evidence>
<evidence type="ECO:0000313" key="4">
    <source>
        <dbReference type="Proteomes" id="UP000001449"/>
    </source>
</evidence>
<evidence type="ECO:0000259" key="2">
    <source>
        <dbReference type="SMART" id="SM00651"/>
    </source>
</evidence>